<protein>
    <submittedName>
        <fullName evidence="2">NADP-dependent oxidoreductase</fullName>
    </submittedName>
</protein>
<name>A0A941CNP6_9CLOT</name>
<evidence type="ECO:0000313" key="2">
    <source>
        <dbReference type="EMBL" id="MBR0575244.1"/>
    </source>
</evidence>
<comment type="caution">
    <text evidence="2">The sequence shown here is derived from an EMBL/GenBank/DDBJ whole genome shotgun (WGS) entry which is preliminary data.</text>
</comment>
<reference evidence="2" key="1">
    <citation type="submission" date="2021-04" db="EMBL/GenBank/DDBJ databases">
        <title>Proteiniclasticum sedimins sp. nov., an obligate anaerobic bacterium isolated from anaerobic sludge.</title>
        <authorList>
            <person name="Liu J."/>
        </authorList>
    </citation>
    <scope>NUCLEOTIDE SEQUENCE</scope>
    <source>
        <strain evidence="2">BAD-10</strain>
    </source>
</reference>
<evidence type="ECO:0000259" key="1">
    <source>
        <dbReference type="SMART" id="SM00829"/>
    </source>
</evidence>
<organism evidence="2 3">
    <name type="scientific">Proteiniclasticum sediminis</name>
    <dbReference type="NCBI Taxonomy" id="2804028"/>
    <lineage>
        <taxon>Bacteria</taxon>
        <taxon>Bacillati</taxon>
        <taxon>Bacillota</taxon>
        <taxon>Clostridia</taxon>
        <taxon>Eubacteriales</taxon>
        <taxon>Clostridiaceae</taxon>
        <taxon>Proteiniclasticum</taxon>
    </lineage>
</organism>
<dbReference type="InterPro" id="IPR013154">
    <property type="entry name" value="ADH-like_N"/>
</dbReference>
<dbReference type="InterPro" id="IPR020843">
    <property type="entry name" value="ER"/>
</dbReference>
<dbReference type="PANTHER" id="PTHR11695">
    <property type="entry name" value="ALCOHOL DEHYDROGENASE RELATED"/>
    <property type="match status" value="1"/>
</dbReference>
<dbReference type="SUPFAM" id="SSF51735">
    <property type="entry name" value="NAD(P)-binding Rossmann-fold domains"/>
    <property type="match status" value="1"/>
</dbReference>
<dbReference type="SUPFAM" id="SSF50129">
    <property type="entry name" value="GroES-like"/>
    <property type="match status" value="1"/>
</dbReference>
<evidence type="ECO:0000313" key="3">
    <source>
        <dbReference type="Proteomes" id="UP000675379"/>
    </source>
</evidence>
<dbReference type="Gene3D" id="3.40.50.720">
    <property type="entry name" value="NAD(P)-binding Rossmann-like Domain"/>
    <property type="match status" value="1"/>
</dbReference>
<accession>A0A941CNP6</accession>
<dbReference type="RefSeq" id="WP_211799756.1">
    <property type="nucleotide sequence ID" value="NZ_JAGSCS010000002.1"/>
</dbReference>
<feature type="domain" description="Enoyl reductase (ER)" evidence="1">
    <location>
        <begin position="14"/>
        <end position="313"/>
    </location>
</feature>
<dbReference type="CDD" id="cd05289">
    <property type="entry name" value="MDR_like_2"/>
    <property type="match status" value="1"/>
</dbReference>
<sequence length="316" mass="34191">MKDTMYAQVIRSFGGPEVFTLEKVPLPQPDPEEILVQTVSTSFNPADALARAGKFGRLVTLEDYRILGLDLAGYVAAVGSGVTQFRVGDAIFASLDIKRHGSYAQYVTLKAKDACIAPRNLPLEDVGTIPLTALTAYQGILDLGSLQSGQRVLIHGASGGVGLYAVQLALAQGAEVLATTSLRGKPRLGDFPVSQTIVYDEEDLVSAVESPVDLIYNLAPLTKDALPRLLGLLRDEGKFVSTTGIPDLPENHPRGLEIIAENAKRGGERLALIKNLLEEKKLRPVISAVYRLEDIPLIHTLHEEHRLQGKVCILLD</sequence>
<dbReference type="Proteomes" id="UP000675379">
    <property type="component" value="Unassembled WGS sequence"/>
</dbReference>
<dbReference type="EMBL" id="JAGSCS010000002">
    <property type="protein sequence ID" value="MBR0575244.1"/>
    <property type="molecule type" value="Genomic_DNA"/>
</dbReference>
<dbReference type="PANTHER" id="PTHR11695:SF294">
    <property type="entry name" value="RETICULON-4-INTERACTING PROTEIN 1, MITOCHONDRIAL"/>
    <property type="match status" value="1"/>
</dbReference>
<dbReference type="InterPro" id="IPR036291">
    <property type="entry name" value="NAD(P)-bd_dom_sf"/>
</dbReference>
<proteinExistence type="predicted"/>
<dbReference type="SMART" id="SM00829">
    <property type="entry name" value="PKS_ER"/>
    <property type="match status" value="1"/>
</dbReference>
<dbReference type="Pfam" id="PF08240">
    <property type="entry name" value="ADH_N"/>
    <property type="match status" value="1"/>
</dbReference>
<dbReference type="Gene3D" id="3.90.180.10">
    <property type="entry name" value="Medium-chain alcohol dehydrogenases, catalytic domain"/>
    <property type="match status" value="1"/>
</dbReference>
<dbReference type="AlphaFoldDB" id="A0A941CNP6"/>
<dbReference type="InterPro" id="IPR050700">
    <property type="entry name" value="YIM1/Zinc_Alcohol_DH_Fams"/>
</dbReference>
<gene>
    <name evidence="2" type="ORF">KCG48_02710</name>
</gene>
<dbReference type="GO" id="GO:0016491">
    <property type="term" value="F:oxidoreductase activity"/>
    <property type="evidence" value="ECO:0007669"/>
    <property type="project" value="InterPro"/>
</dbReference>
<dbReference type="Pfam" id="PF13602">
    <property type="entry name" value="ADH_zinc_N_2"/>
    <property type="match status" value="1"/>
</dbReference>
<keyword evidence="3" id="KW-1185">Reference proteome</keyword>
<dbReference type="InterPro" id="IPR011032">
    <property type="entry name" value="GroES-like_sf"/>
</dbReference>